<comment type="pathway">
    <text evidence="2">Lipid metabolism; fatty acid biosynthesis.</text>
</comment>
<dbReference type="Gene3D" id="3.40.47.10">
    <property type="match status" value="1"/>
</dbReference>
<dbReference type="Pfam" id="PF00109">
    <property type="entry name" value="ketoacyl-synt"/>
    <property type="match status" value="1"/>
</dbReference>
<dbReference type="Gene3D" id="3.40.366.10">
    <property type="entry name" value="Malonyl-Coenzyme A Acyl Carrier Protein, domain 2"/>
    <property type="match status" value="1"/>
</dbReference>
<feature type="region of interest" description="Disordered" evidence="7">
    <location>
        <begin position="1312"/>
        <end position="1336"/>
    </location>
</feature>
<dbReference type="SUPFAM" id="SSF47336">
    <property type="entry name" value="ACP-like"/>
    <property type="match status" value="1"/>
</dbReference>
<evidence type="ECO:0000256" key="3">
    <source>
        <dbReference type="ARBA" id="ARBA00006484"/>
    </source>
</evidence>
<dbReference type="PROSITE" id="PS00012">
    <property type="entry name" value="PHOSPHOPANTETHEINE"/>
    <property type="match status" value="1"/>
</dbReference>
<dbReference type="InterPro" id="IPR014030">
    <property type="entry name" value="Ketoacyl_synth_N"/>
</dbReference>
<dbReference type="SUPFAM" id="SSF55048">
    <property type="entry name" value="Probable ACP-binding domain of malonyl-CoA ACP transacylase"/>
    <property type="match status" value="1"/>
</dbReference>
<proteinExistence type="inferred from homology"/>
<dbReference type="Pfam" id="PF00698">
    <property type="entry name" value="Acyl_transf_1"/>
    <property type="match status" value="1"/>
</dbReference>
<dbReference type="InterPro" id="IPR036736">
    <property type="entry name" value="ACP-like_sf"/>
</dbReference>
<dbReference type="PROSITE" id="PS52004">
    <property type="entry name" value="KS3_2"/>
    <property type="match status" value="1"/>
</dbReference>
<dbReference type="SMART" id="SM00822">
    <property type="entry name" value="PKS_KR"/>
    <property type="match status" value="1"/>
</dbReference>
<dbReference type="Pfam" id="PF08659">
    <property type="entry name" value="KR"/>
    <property type="match status" value="1"/>
</dbReference>
<dbReference type="EC" id="2.3.1.94" evidence="10"/>
<dbReference type="GO" id="GO:0005737">
    <property type="term" value="C:cytoplasm"/>
    <property type="evidence" value="ECO:0007669"/>
    <property type="project" value="TreeGrafter"/>
</dbReference>
<dbReference type="UniPathway" id="UPA00094"/>
<dbReference type="PROSITE" id="PS50075">
    <property type="entry name" value="CARRIER"/>
    <property type="match status" value="1"/>
</dbReference>
<reference evidence="10" key="1">
    <citation type="journal article" date="2011" name="J. Bacteriol.">
        <title>Genome Sequence of an Erwinia amylovora Strain with Pathogenicity Restricted to Rubus Plants.</title>
        <authorList>
            <person name="Powney R."/>
            <person name="Smits T.H."/>
            <person name="Sawbridge T."/>
            <person name="Frey B."/>
            <person name="Blom J."/>
            <person name="Frey J.E."/>
            <person name="Plummer K.M."/>
            <person name="Beer S.V."/>
            <person name="Luck J."/>
            <person name="Duffy B."/>
            <person name="Rodoni B."/>
        </authorList>
    </citation>
    <scope>NUCLEOTIDE SEQUENCE</scope>
    <source>
        <strain evidence="10">ATCC BAA-2158</strain>
    </source>
</reference>
<evidence type="ECO:0000256" key="2">
    <source>
        <dbReference type="ARBA" id="ARBA00005194"/>
    </source>
</evidence>
<dbReference type="GO" id="GO:0031177">
    <property type="term" value="F:phosphopantetheine binding"/>
    <property type="evidence" value="ECO:0007669"/>
    <property type="project" value="InterPro"/>
</dbReference>
<dbReference type="InterPro" id="IPR009081">
    <property type="entry name" value="PP-bd_ACP"/>
</dbReference>
<dbReference type="CDD" id="cd00833">
    <property type="entry name" value="PKS"/>
    <property type="match status" value="1"/>
</dbReference>
<dbReference type="Pfam" id="PF02801">
    <property type="entry name" value="Ketoacyl-synt_C"/>
    <property type="match status" value="1"/>
</dbReference>
<evidence type="ECO:0000313" key="10">
    <source>
        <dbReference type="EMBL" id="CBX81712.1"/>
    </source>
</evidence>
<dbReference type="InterPro" id="IPR036291">
    <property type="entry name" value="NAD(P)-bd_dom_sf"/>
</dbReference>
<dbReference type="SUPFAM" id="SSF51735">
    <property type="entry name" value="NAD(P)-binding Rossmann-fold domains"/>
    <property type="match status" value="2"/>
</dbReference>
<dbReference type="SMART" id="SM00825">
    <property type="entry name" value="PKS_KS"/>
    <property type="match status" value="1"/>
</dbReference>
<feature type="domain" description="Ketosynthase family 3 (KS3)" evidence="9">
    <location>
        <begin position="2"/>
        <end position="411"/>
    </location>
</feature>
<dbReference type="InterPro" id="IPR016039">
    <property type="entry name" value="Thiolase-like"/>
</dbReference>
<dbReference type="SUPFAM" id="SSF53901">
    <property type="entry name" value="Thiolase-like"/>
    <property type="match status" value="1"/>
</dbReference>
<keyword evidence="5" id="KW-0597">Phosphoprotein</keyword>
<comment type="similarity">
    <text evidence="3">Belongs to the short-chain dehydrogenases/reductases (SDR) family.</text>
</comment>
<dbReference type="Gene3D" id="3.40.50.720">
    <property type="entry name" value="NAD(P)-binding Rossmann-like Domain"/>
    <property type="match status" value="1"/>
</dbReference>
<comment type="cofactor">
    <cofactor evidence="1">
        <name>pantetheine 4'-phosphate</name>
        <dbReference type="ChEBI" id="CHEBI:47942"/>
    </cofactor>
</comment>
<dbReference type="InterPro" id="IPR020841">
    <property type="entry name" value="PKS_Beta-ketoAc_synthase_dom"/>
</dbReference>
<dbReference type="InterPro" id="IPR014043">
    <property type="entry name" value="Acyl_transferase_dom"/>
</dbReference>
<accession>E5B8A7</accession>
<dbReference type="PANTHER" id="PTHR43775:SF37">
    <property type="entry name" value="SI:DKEY-61P9.11"/>
    <property type="match status" value="1"/>
</dbReference>
<evidence type="ECO:0000256" key="7">
    <source>
        <dbReference type="SAM" id="MobiDB-lite"/>
    </source>
</evidence>
<dbReference type="FunFam" id="1.10.1200.10:FF:000005">
    <property type="entry name" value="Nonribosomal peptide synthetase 1"/>
    <property type="match status" value="1"/>
</dbReference>
<dbReference type="GO" id="GO:0004315">
    <property type="term" value="F:3-oxoacyl-[acyl-carrier-protein] synthase activity"/>
    <property type="evidence" value="ECO:0007669"/>
    <property type="project" value="InterPro"/>
</dbReference>
<dbReference type="Pfam" id="PF00550">
    <property type="entry name" value="PP-binding"/>
    <property type="match status" value="1"/>
</dbReference>
<evidence type="ECO:0000256" key="5">
    <source>
        <dbReference type="ARBA" id="ARBA00022553"/>
    </source>
</evidence>
<dbReference type="GO" id="GO:0071770">
    <property type="term" value="P:DIM/DIP cell wall layer assembly"/>
    <property type="evidence" value="ECO:0007669"/>
    <property type="project" value="TreeGrafter"/>
</dbReference>
<gene>
    <name evidence="10" type="primary">eryA</name>
    <name evidence="10" type="ORF">EAIL5_2892</name>
</gene>
<dbReference type="PANTHER" id="PTHR43775">
    <property type="entry name" value="FATTY ACID SYNTHASE"/>
    <property type="match status" value="1"/>
</dbReference>
<dbReference type="GO" id="GO:0047879">
    <property type="term" value="F:erythronolide synthase activity"/>
    <property type="evidence" value="ECO:0007669"/>
    <property type="project" value="UniProtKB-EC"/>
</dbReference>
<dbReference type="InterPro" id="IPR014031">
    <property type="entry name" value="Ketoacyl_synth_C"/>
</dbReference>
<dbReference type="SMART" id="SM00827">
    <property type="entry name" value="PKS_AT"/>
    <property type="match status" value="1"/>
</dbReference>
<dbReference type="Gene3D" id="3.30.70.250">
    <property type="entry name" value="Malonyl-CoA ACP transacylase, ACP-binding"/>
    <property type="match status" value="1"/>
</dbReference>
<dbReference type="SUPFAM" id="SSF52151">
    <property type="entry name" value="FabD/lysophospholipase-like"/>
    <property type="match status" value="1"/>
</dbReference>
<organism evidence="10">
    <name type="scientific">Erwinia amylovora ATCC BAA-2158</name>
    <dbReference type="NCBI Taxonomy" id="889211"/>
    <lineage>
        <taxon>Bacteria</taxon>
        <taxon>Pseudomonadati</taxon>
        <taxon>Pseudomonadota</taxon>
        <taxon>Gammaproteobacteria</taxon>
        <taxon>Enterobacterales</taxon>
        <taxon>Erwiniaceae</taxon>
        <taxon>Erwinia</taxon>
    </lineage>
</organism>
<evidence type="ECO:0000256" key="1">
    <source>
        <dbReference type="ARBA" id="ARBA00001957"/>
    </source>
</evidence>
<dbReference type="SMART" id="SM00823">
    <property type="entry name" value="PKS_PP"/>
    <property type="match status" value="1"/>
</dbReference>
<dbReference type="InterPro" id="IPR057326">
    <property type="entry name" value="KR_dom"/>
</dbReference>
<dbReference type="InterPro" id="IPR020806">
    <property type="entry name" value="PKS_PP-bd"/>
</dbReference>
<protein>
    <submittedName>
        <fullName evidence="10">Erythronolide synthase, modules 5 and 6 ORF 3; 6-deoxyerythronolide B synthase III; DEBS 3</fullName>
        <ecNumber evidence="10">2.3.1.94</ecNumber>
    </submittedName>
</protein>
<dbReference type="InterPro" id="IPR050091">
    <property type="entry name" value="PKS_NRPS_Biosynth_Enz"/>
</dbReference>
<name>E5B8A7_ERWAM</name>
<keyword evidence="10" id="KW-0012">Acyltransferase</keyword>
<dbReference type="InterPro" id="IPR013968">
    <property type="entry name" value="PKS_KR"/>
</dbReference>
<keyword evidence="4" id="KW-0596">Phosphopantetheine</keyword>
<dbReference type="GO" id="GO:0005886">
    <property type="term" value="C:plasma membrane"/>
    <property type="evidence" value="ECO:0007669"/>
    <property type="project" value="TreeGrafter"/>
</dbReference>
<evidence type="ECO:0000259" key="8">
    <source>
        <dbReference type="PROSITE" id="PS50075"/>
    </source>
</evidence>
<dbReference type="PROSITE" id="PS00606">
    <property type="entry name" value="KS3_1"/>
    <property type="match status" value="1"/>
</dbReference>
<dbReference type="EMBL" id="FR719195">
    <property type="protein sequence ID" value="CBX81712.1"/>
    <property type="molecule type" value="Genomic_DNA"/>
</dbReference>
<evidence type="ECO:0000256" key="4">
    <source>
        <dbReference type="ARBA" id="ARBA00022450"/>
    </source>
</evidence>
<evidence type="ECO:0000256" key="6">
    <source>
        <dbReference type="ARBA" id="ARBA00022679"/>
    </source>
</evidence>
<sequence length="1435" mass="157119">MTGKVAVIGHSFEFPSVTNINDFWDGLINKRCFYHNAFTEGDEHIDAWGSVVNLKGFDHHFFGYSYNEACKMDPQHRHLLQHCWWAMENAGYMNKKRLPVTAVFASASENHYLLRNLAGELRAGTENEVLLGNLPDFLATRIAWKIGATGQAFTLQCGCSSGLAALHQARVTLLTGQAEMALVGAVSLAASHQEGYDYLAGGIRSADGKVRVFDCDASGTVFTNGVAALVLKPLQKALEHGDNILGVLESSALNNDGDDKAGFTAPSVSGQCRVIRRAMKVANIATEEIALYEAHGTGTRLGDPIEFAALSEAWPDISSSEPTCALQSVKANLGHLDTVSGLAGVIKACMVLKHRQLPPQLNFQNPNPHIRLKNSPFFINAEPRMLAEKARFACISALGIGGTNAHVILSGAPETPTSSARPSPSVFLLSAPNQKALGRLQQSWAKWSGDDGAIEKAAAITRLGRTDFRVRQSLVASSVDELKAGISKAVKGTIAAGNAPFVVLMFTGQGAQYAGMGKHLYQISSFFRDRLDEKLAILQQLSGHDYRAILFEHQEDIHIPQHTQPGLLALEVALAEYLCNCGINADLMLGHSLGEYSAMVVAQVLSFSDAASLVLLRAQLVQKTEPGTMCSVMAGVETLHPLLDDMAVDIAALNSATLSVVSGRENEIGRFMANAQQNGIFCQLVKVKRAFHSRLLEPILPAYREALQRVSFSAPRVPVISTLTGCEGSYEQFNQPDYWIRQMREPVAFAAAVKCAASRAENLCFIEVGPGQTLKTLASQNTHHPCINLMPHPAEVENAEKVLATAFGQLWECGVDIQWQNMNDRPIMPASPTPPNYPFELTECWTVPPTRSEHLALQSYQACWVPVMPLMPAAEGSSDWLFITDGSLFTAELAQTLGNMLMQQGAKTRVAELEADSSSQMLKNAPANIALLFHPDTFRQETFKPLLILLELIRHWQGQGPRRLSIITRAAVDLLTSPCPALAALVSAVKSLNQEYPALATRLIDCDGQDDALLARELTATSPVVVALRHSDRFSEGFLLSPVQENTCDAEIPRSIVILGGGGQVGLQYAKAFLENSQAHVRLLQRSSLASLQSRTDKASVQRASRITDLMRRWPGRLTLGEADVQSHSSLLAACLQAKEEMGSLDTLIHTAGVDASMHYQLIKDVDAQFCHISFAAKSQGLHNMAEVATTLAVPHCHVISSISSALGGIGMYIYGSLHAWLDAAVAELRRQHPSRWTSLNWEAWEFGNDEEVPDDFRQGAFGSELNRYAMQPAEGRRLLWQCWRGLNGQRIISNVDFQHRYREWVENQHDSFASAENESPHKAPRPEMNSEYQSAQNQTEEKIVAVWESLLGLKGIGIDDNFFELGGHSLLALRMTGQVNQLVNSAMSMVDIFQYPTIRKLAASVTETRDYDAARNDAVLRAQKRRRLQSSKRA</sequence>
<dbReference type="InterPro" id="IPR018201">
    <property type="entry name" value="Ketoacyl_synth_AS"/>
</dbReference>
<evidence type="ECO:0000259" key="9">
    <source>
        <dbReference type="PROSITE" id="PS52004"/>
    </source>
</evidence>
<feature type="domain" description="Carrier" evidence="8">
    <location>
        <begin position="1335"/>
        <end position="1410"/>
    </location>
</feature>
<dbReference type="InterPro" id="IPR006162">
    <property type="entry name" value="Ppantetheine_attach_site"/>
</dbReference>
<dbReference type="Pfam" id="PF16197">
    <property type="entry name" value="KAsynt_C_assoc"/>
    <property type="match status" value="1"/>
</dbReference>
<dbReference type="InterPro" id="IPR032821">
    <property type="entry name" value="PKS_assoc"/>
</dbReference>
<dbReference type="GO" id="GO:0006633">
    <property type="term" value="P:fatty acid biosynthetic process"/>
    <property type="evidence" value="ECO:0007669"/>
    <property type="project" value="UniProtKB-UniPathway"/>
</dbReference>
<keyword evidence="6 10" id="KW-0808">Transferase</keyword>
<dbReference type="InterPro" id="IPR016036">
    <property type="entry name" value="Malonyl_transacylase_ACP-bd"/>
</dbReference>
<dbReference type="Gene3D" id="1.10.1200.10">
    <property type="entry name" value="ACP-like"/>
    <property type="match status" value="1"/>
</dbReference>
<dbReference type="InterPro" id="IPR001227">
    <property type="entry name" value="Ac_transferase_dom_sf"/>
</dbReference>
<dbReference type="InterPro" id="IPR016035">
    <property type="entry name" value="Acyl_Trfase/lysoPLipase"/>
</dbReference>
<dbReference type="Gene3D" id="3.30.70.3290">
    <property type="match status" value="1"/>
</dbReference>
<dbReference type="GO" id="GO:0004312">
    <property type="term" value="F:fatty acid synthase activity"/>
    <property type="evidence" value="ECO:0007669"/>
    <property type="project" value="TreeGrafter"/>
</dbReference>